<sequence length="234" mass="25005">MKWLWRLCRLAVEAALIGAVSVFTVWYTVTEQMNAVWRELSISPPDAAFDPAEYVSALARRAAPFFSAAERKDAGATARTGADADLADEQEGRDEAQPVWNAVTPNPASSVSSIASATPSAAVSPLPPSVNPENGATPATGLSAGSSPDRPAVAVTEQQILELRNRLSEADKKRVFDLLSARLTADEIGRIADLFEDGLTEAELKEIDGIVAQRLSPAEYAELTRILAIRADTD</sequence>
<evidence type="ECO:0000313" key="3">
    <source>
        <dbReference type="EMBL" id="PDO10336.1"/>
    </source>
</evidence>
<gene>
    <name evidence="3" type="ORF">BLM47_07325</name>
</gene>
<evidence type="ECO:0000313" key="4">
    <source>
        <dbReference type="Proteomes" id="UP000243688"/>
    </source>
</evidence>
<keyword evidence="2" id="KW-0812">Transmembrane</keyword>
<dbReference type="Proteomes" id="UP000243688">
    <property type="component" value="Unassembled WGS sequence"/>
</dbReference>
<feature type="transmembrane region" description="Helical" evidence="2">
    <location>
        <begin position="7"/>
        <end position="29"/>
    </location>
</feature>
<dbReference type="EMBL" id="MOXJ01000015">
    <property type="protein sequence ID" value="PDO10336.1"/>
    <property type="molecule type" value="Genomic_DNA"/>
</dbReference>
<name>A0A2A6E0J2_9BACL</name>
<protein>
    <submittedName>
        <fullName evidence="3">Uncharacterized protein</fullName>
    </submittedName>
</protein>
<evidence type="ECO:0000256" key="2">
    <source>
        <dbReference type="SAM" id="Phobius"/>
    </source>
</evidence>
<feature type="compositionally biased region" description="Low complexity" evidence="1">
    <location>
        <begin position="105"/>
        <end position="124"/>
    </location>
</feature>
<organism evidence="3 4">
    <name type="scientific">Candidatus Reconcilbacillus cellulovorans</name>
    <dbReference type="NCBI Taxonomy" id="1906605"/>
    <lineage>
        <taxon>Bacteria</taxon>
        <taxon>Bacillati</taxon>
        <taxon>Bacillota</taxon>
        <taxon>Bacilli</taxon>
        <taxon>Bacillales</taxon>
        <taxon>Paenibacillaceae</taxon>
        <taxon>Candidatus Reconcilbacillus</taxon>
    </lineage>
</organism>
<accession>A0A2A6E0J2</accession>
<comment type="caution">
    <text evidence="3">The sequence shown here is derived from an EMBL/GenBank/DDBJ whole genome shotgun (WGS) entry which is preliminary data.</text>
</comment>
<reference evidence="3 4" key="1">
    <citation type="submission" date="2016-12" db="EMBL/GenBank/DDBJ databases">
        <title>Candidatus Reconcilibacillus cellulovorans genome.</title>
        <authorList>
            <person name="Kolinko S."/>
            <person name="Wu Y.-W."/>
            <person name="Tachea F."/>
            <person name="Denzel E."/>
            <person name="Hiras J."/>
            <person name="Baecker N."/>
            <person name="Chan L.J."/>
            <person name="Eichorst S.A."/>
            <person name="Frey D."/>
            <person name="Adams P.D."/>
            <person name="Pray T."/>
            <person name="Tanjore D."/>
            <person name="Petzold C.J."/>
            <person name="Gladden J.M."/>
            <person name="Simmons B.A."/>
            <person name="Singer S.W."/>
        </authorList>
    </citation>
    <scope>NUCLEOTIDE SEQUENCE [LARGE SCALE GENOMIC DNA]</scope>
    <source>
        <strain evidence="3">JTherm</strain>
    </source>
</reference>
<keyword evidence="2" id="KW-0472">Membrane</keyword>
<evidence type="ECO:0000256" key="1">
    <source>
        <dbReference type="SAM" id="MobiDB-lite"/>
    </source>
</evidence>
<feature type="compositionally biased region" description="Low complexity" evidence="1">
    <location>
        <begin position="75"/>
        <end position="84"/>
    </location>
</feature>
<dbReference type="AlphaFoldDB" id="A0A2A6E0J2"/>
<proteinExistence type="predicted"/>
<feature type="region of interest" description="Disordered" evidence="1">
    <location>
        <begin position="70"/>
        <end position="151"/>
    </location>
</feature>
<keyword evidence="2" id="KW-1133">Transmembrane helix</keyword>